<dbReference type="Gene3D" id="2.60.120.10">
    <property type="entry name" value="Jelly Rolls"/>
    <property type="match status" value="1"/>
</dbReference>
<dbReference type="SUPFAM" id="SSF46785">
    <property type="entry name" value="Winged helix' DNA-binding domain"/>
    <property type="match status" value="1"/>
</dbReference>
<evidence type="ECO:0000313" key="5">
    <source>
        <dbReference type="EMBL" id="BBD97143.1"/>
    </source>
</evidence>
<dbReference type="Proteomes" id="UP000279959">
    <property type="component" value="Chromosome"/>
</dbReference>
<keyword evidence="1" id="KW-0805">Transcription regulation</keyword>
<evidence type="ECO:0000259" key="4">
    <source>
        <dbReference type="PROSITE" id="PS51063"/>
    </source>
</evidence>
<evidence type="ECO:0000256" key="2">
    <source>
        <dbReference type="ARBA" id="ARBA00023125"/>
    </source>
</evidence>
<dbReference type="SMART" id="SM00419">
    <property type="entry name" value="HTH_CRP"/>
    <property type="match status" value="1"/>
</dbReference>
<dbReference type="Gene3D" id="1.10.10.10">
    <property type="entry name" value="Winged helix-like DNA-binding domain superfamily/Winged helix DNA-binding domain"/>
    <property type="match status" value="1"/>
</dbReference>
<dbReference type="SUPFAM" id="SSF51206">
    <property type="entry name" value="cAMP-binding domain-like"/>
    <property type="match status" value="1"/>
</dbReference>
<dbReference type="EMBL" id="AP018664">
    <property type="protein sequence ID" value="BBD97143.1"/>
    <property type="molecule type" value="Genomic_DNA"/>
</dbReference>
<dbReference type="InterPro" id="IPR036390">
    <property type="entry name" value="WH_DNA-bd_sf"/>
</dbReference>
<dbReference type="GO" id="GO:0003677">
    <property type="term" value="F:DNA binding"/>
    <property type="evidence" value="ECO:0007669"/>
    <property type="project" value="UniProtKB-KW"/>
</dbReference>
<dbReference type="InterPro" id="IPR014710">
    <property type="entry name" value="RmlC-like_jellyroll"/>
</dbReference>
<evidence type="ECO:0000313" key="6">
    <source>
        <dbReference type="Proteomes" id="UP000279959"/>
    </source>
</evidence>
<dbReference type="InterPro" id="IPR012318">
    <property type="entry name" value="HTH_CRP"/>
</dbReference>
<evidence type="ECO:0000256" key="3">
    <source>
        <dbReference type="ARBA" id="ARBA00023163"/>
    </source>
</evidence>
<proteinExistence type="predicted"/>
<keyword evidence="6" id="KW-1185">Reference proteome</keyword>
<keyword evidence="2" id="KW-0238">DNA-binding</keyword>
<dbReference type="CDD" id="cd00038">
    <property type="entry name" value="CAP_ED"/>
    <property type="match status" value="1"/>
</dbReference>
<dbReference type="InterPro" id="IPR000595">
    <property type="entry name" value="cNMP-bd_dom"/>
</dbReference>
<dbReference type="AlphaFoldDB" id="A0A494VXN3"/>
<dbReference type="KEGG" id="sami:SAMIE_1006440"/>
<accession>A0A494VXN3</accession>
<dbReference type="InterPro" id="IPR036388">
    <property type="entry name" value="WH-like_DNA-bd_sf"/>
</dbReference>
<dbReference type="Pfam" id="PF13545">
    <property type="entry name" value="HTH_Crp_2"/>
    <property type="match status" value="1"/>
</dbReference>
<name>A0A494VXN3_9SPHN</name>
<sequence length="217" mass="24537">MRSFGPRTTIVRAGDTLHQSTLLIEGILSRYIDDRNGLRQLVAVHVPGDFVDLHGYPLRTLDHDIGTMTAAKVAVVPHRNLDAILRDDPGLTRKLWFSTLLDAAVHRAWLFRMGRLDAAGRVAHFLCEMNARLASAGLSDGKRFSLGITQVDLAEICGLTSVHVNRVMRQLREDRLCIFRSSLVEILDMRRLIERGQFDPDYLYMEYPPESATSQPR</sequence>
<evidence type="ECO:0000256" key="1">
    <source>
        <dbReference type="ARBA" id="ARBA00023015"/>
    </source>
</evidence>
<keyword evidence="3" id="KW-0804">Transcription</keyword>
<dbReference type="Pfam" id="PF00027">
    <property type="entry name" value="cNMP_binding"/>
    <property type="match status" value="1"/>
</dbReference>
<reference evidence="5 6" key="1">
    <citation type="submission" date="2018-05" db="EMBL/GenBank/DDBJ databases">
        <title>Complete Genome Sequence of the Nonylphenol-Degrading Bacterium Sphingobium amiense DSM 16289T.</title>
        <authorList>
            <person name="Ootsuka M."/>
            <person name="Nishizawa T."/>
            <person name="Ohta H."/>
        </authorList>
    </citation>
    <scope>NUCLEOTIDE SEQUENCE [LARGE SCALE GENOMIC DNA]</scope>
    <source>
        <strain evidence="5 6">DSM 16289</strain>
    </source>
</reference>
<organism evidence="5 6">
    <name type="scientific">Sphingobium amiense</name>
    <dbReference type="NCBI Taxonomy" id="135719"/>
    <lineage>
        <taxon>Bacteria</taxon>
        <taxon>Pseudomonadati</taxon>
        <taxon>Pseudomonadota</taxon>
        <taxon>Alphaproteobacteria</taxon>
        <taxon>Sphingomonadales</taxon>
        <taxon>Sphingomonadaceae</taxon>
        <taxon>Sphingobium</taxon>
    </lineage>
</organism>
<dbReference type="PROSITE" id="PS51063">
    <property type="entry name" value="HTH_CRP_2"/>
    <property type="match status" value="1"/>
</dbReference>
<feature type="domain" description="HTH crp-type" evidence="4">
    <location>
        <begin position="116"/>
        <end position="190"/>
    </location>
</feature>
<gene>
    <name evidence="5" type="ORF">SAMIE_1006440</name>
</gene>
<dbReference type="GO" id="GO:0006355">
    <property type="term" value="P:regulation of DNA-templated transcription"/>
    <property type="evidence" value="ECO:0007669"/>
    <property type="project" value="InterPro"/>
</dbReference>
<protein>
    <submittedName>
        <fullName evidence="5">Crp/Fnr family transcriptional regulator</fullName>
    </submittedName>
</protein>
<dbReference type="InterPro" id="IPR018490">
    <property type="entry name" value="cNMP-bd_dom_sf"/>
</dbReference>